<reference evidence="1 2" key="1">
    <citation type="submission" date="2017-11" db="EMBL/GenBank/DDBJ databases">
        <title>Bacillus camelliae sp. nov., isolated from pu'er tea.</title>
        <authorList>
            <person name="Niu L."/>
        </authorList>
    </citation>
    <scope>NUCLEOTIDE SEQUENCE [LARGE SCALE GENOMIC DNA]</scope>
    <source>
        <strain evidence="1 2">7578-1</strain>
    </source>
</reference>
<name>A0A2N3LFW4_9BACI</name>
<dbReference type="AlphaFoldDB" id="A0A2N3LFW4"/>
<sequence>MLKQNHDKIFILTCFIIKYIRKKGMNVKFGLDERVAIKKTNKIGTIVQCKREEIINHRGKQEKNTYMVKVGESHFHQTYNEDDLERVYDYDKDFELIFIDIQMNTNLTLKNYKMCEYLHKQKQKLMEEGN</sequence>
<evidence type="ECO:0000313" key="2">
    <source>
        <dbReference type="Proteomes" id="UP000233440"/>
    </source>
</evidence>
<gene>
    <name evidence="1" type="ORF">CWO92_18425</name>
</gene>
<keyword evidence="2" id="KW-1185">Reference proteome</keyword>
<comment type="caution">
    <text evidence="1">The sequence shown here is derived from an EMBL/GenBank/DDBJ whole genome shotgun (WGS) entry which is preliminary data.</text>
</comment>
<proteinExistence type="predicted"/>
<protein>
    <submittedName>
        <fullName evidence="1">Uncharacterized protein</fullName>
    </submittedName>
</protein>
<dbReference type="Proteomes" id="UP000233440">
    <property type="component" value="Unassembled WGS sequence"/>
</dbReference>
<organism evidence="1 2">
    <name type="scientific">Heyndrickxia camelliae</name>
    <dbReference type="NCBI Taxonomy" id="1707093"/>
    <lineage>
        <taxon>Bacteria</taxon>
        <taxon>Bacillati</taxon>
        <taxon>Bacillota</taxon>
        <taxon>Bacilli</taxon>
        <taxon>Bacillales</taxon>
        <taxon>Bacillaceae</taxon>
        <taxon>Heyndrickxia</taxon>
    </lineage>
</organism>
<dbReference type="EMBL" id="PIQO01000017">
    <property type="protein sequence ID" value="PKR83542.1"/>
    <property type="molecule type" value="Genomic_DNA"/>
</dbReference>
<accession>A0A2N3LFW4</accession>
<evidence type="ECO:0000313" key="1">
    <source>
        <dbReference type="EMBL" id="PKR83542.1"/>
    </source>
</evidence>